<accession>Q0WMC9</accession>
<sequence>MKSGTCRVGSSRSWQMVMACAVAYSFGFCIDFPGSPVTLGVEVDADWPSKYLTLVFNASTLAFMSL</sequence>
<evidence type="ECO:0000313" key="1">
    <source>
        <dbReference type="EMBL" id="BAF01727.1"/>
    </source>
</evidence>
<organism evidence="1">
    <name type="scientific">Arabidopsis thaliana</name>
    <name type="common">Mouse-ear cress</name>
    <dbReference type="NCBI Taxonomy" id="3702"/>
    <lineage>
        <taxon>Eukaryota</taxon>
        <taxon>Viridiplantae</taxon>
        <taxon>Streptophyta</taxon>
        <taxon>Embryophyta</taxon>
        <taxon>Tracheophyta</taxon>
        <taxon>Spermatophyta</taxon>
        <taxon>Magnoliopsida</taxon>
        <taxon>eudicotyledons</taxon>
        <taxon>Gunneridae</taxon>
        <taxon>Pentapetalae</taxon>
        <taxon>rosids</taxon>
        <taxon>malvids</taxon>
        <taxon>Brassicales</taxon>
        <taxon>Brassicaceae</taxon>
        <taxon>Camelineae</taxon>
        <taxon>Arabidopsis</taxon>
    </lineage>
</organism>
<dbReference type="AlphaFoldDB" id="Q0WMC9"/>
<dbReference type="EMBL" id="AK229899">
    <property type="protein sequence ID" value="BAF01727.1"/>
    <property type="molecule type" value="mRNA"/>
</dbReference>
<reference evidence="1" key="1">
    <citation type="submission" date="2006-07" db="EMBL/GenBank/DDBJ databases">
        <title>Large-scale analysis of RIKEN Arabidopsis full-length (RAFL) cDNAs.</title>
        <authorList>
            <person name="Totoki Y."/>
            <person name="Seki M."/>
            <person name="Ishida J."/>
            <person name="Nakajima M."/>
            <person name="Enju A."/>
            <person name="Morosawa T."/>
            <person name="Kamiya A."/>
            <person name="Narusaka M."/>
            <person name="Shin-i T."/>
            <person name="Nakagawa M."/>
            <person name="Sakamoto N."/>
            <person name="Oishi K."/>
            <person name="Kohara Y."/>
            <person name="Kobayashi M."/>
            <person name="Toyoda A."/>
            <person name="Sakaki Y."/>
            <person name="Sakurai T."/>
            <person name="Iida K."/>
            <person name="Akiyama K."/>
            <person name="Satou M."/>
            <person name="Toyoda T."/>
            <person name="Konagaya A."/>
            <person name="Carninci P."/>
            <person name="Kawai J."/>
            <person name="Hayashizaki Y."/>
            <person name="Shinozaki K."/>
        </authorList>
    </citation>
    <scope>NUCLEOTIDE SEQUENCE</scope>
</reference>
<proteinExistence type="evidence at transcript level"/>
<protein>
    <submittedName>
        <fullName evidence="1">Uncharacterized protein</fullName>
    </submittedName>
</protein>
<name>Q0WMC9_ARATH</name>